<sequence length="162" mass="17873">MNSTGRTGGDASEFQAARNIARQQLLGEEEMDSLSPAFRFKRKRCRMGKASISEFYERNLKLVCSAAQLGIHRISDSGFGLVWFGLIPILKQHESYFGMDLVILNHGQMTKTTPELAHPSPNFHATPTAGRLATTYPDSKESLKGFGNLVVGKGKGLTQRFP</sequence>
<proteinExistence type="predicted"/>
<dbReference type="EMBL" id="BGPR01010443">
    <property type="protein sequence ID" value="GBN46187.1"/>
    <property type="molecule type" value="Genomic_DNA"/>
</dbReference>
<comment type="caution">
    <text evidence="1">The sequence shown here is derived from an EMBL/GenBank/DDBJ whole genome shotgun (WGS) entry which is preliminary data.</text>
</comment>
<keyword evidence="2" id="KW-1185">Reference proteome</keyword>
<protein>
    <submittedName>
        <fullName evidence="1">Uncharacterized protein</fullName>
    </submittedName>
</protein>
<reference evidence="1 2" key="1">
    <citation type="journal article" date="2019" name="Sci. Rep.">
        <title>Orb-weaving spider Araneus ventricosus genome elucidates the spidroin gene catalogue.</title>
        <authorList>
            <person name="Kono N."/>
            <person name="Nakamura H."/>
            <person name="Ohtoshi R."/>
            <person name="Moran D.A.P."/>
            <person name="Shinohara A."/>
            <person name="Yoshida Y."/>
            <person name="Fujiwara M."/>
            <person name="Mori M."/>
            <person name="Tomita M."/>
            <person name="Arakawa K."/>
        </authorList>
    </citation>
    <scope>NUCLEOTIDE SEQUENCE [LARGE SCALE GENOMIC DNA]</scope>
</reference>
<evidence type="ECO:0000313" key="2">
    <source>
        <dbReference type="Proteomes" id="UP000499080"/>
    </source>
</evidence>
<organism evidence="1 2">
    <name type="scientific">Araneus ventricosus</name>
    <name type="common">Orbweaver spider</name>
    <name type="synonym">Epeira ventricosa</name>
    <dbReference type="NCBI Taxonomy" id="182803"/>
    <lineage>
        <taxon>Eukaryota</taxon>
        <taxon>Metazoa</taxon>
        <taxon>Ecdysozoa</taxon>
        <taxon>Arthropoda</taxon>
        <taxon>Chelicerata</taxon>
        <taxon>Arachnida</taxon>
        <taxon>Araneae</taxon>
        <taxon>Araneomorphae</taxon>
        <taxon>Entelegynae</taxon>
        <taxon>Araneoidea</taxon>
        <taxon>Araneidae</taxon>
        <taxon>Araneus</taxon>
    </lineage>
</organism>
<evidence type="ECO:0000313" key="1">
    <source>
        <dbReference type="EMBL" id="GBN46187.1"/>
    </source>
</evidence>
<gene>
    <name evidence="1" type="ORF">AVEN_28543_1</name>
</gene>
<accession>A0A4Y2P7F1</accession>
<dbReference type="AlphaFoldDB" id="A0A4Y2P7F1"/>
<dbReference type="Proteomes" id="UP000499080">
    <property type="component" value="Unassembled WGS sequence"/>
</dbReference>
<name>A0A4Y2P7F1_ARAVE</name>